<comment type="subcellular location">
    <subcellularLocation>
        <location evidence="1">Cytoplasm</location>
    </subcellularLocation>
</comment>
<gene>
    <name evidence="7" type="ORF">M513_12258</name>
    <name evidence="8" type="ORF">M514_12258</name>
</gene>
<dbReference type="Pfam" id="PF11819">
    <property type="entry name" value="CUPID"/>
    <property type="match status" value="1"/>
</dbReference>
<dbReference type="InterPro" id="IPR019749">
    <property type="entry name" value="Band_41_domain"/>
</dbReference>
<dbReference type="Proteomes" id="UP000030758">
    <property type="component" value="Unassembled WGS sequence"/>
</dbReference>
<dbReference type="InterPro" id="IPR019747">
    <property type="entry name" value="FERM_CS"/>
</dbReference>
<evidence type="ECO:0000256" key="1">
    <source>
        <dbReference type="ARBA" id="ARBA00004496"/>
    </source>
</evidence>
<feature type="coiled-coil region" evidence="4">
    <location>
        <begin position="512"/>
        <end position="539"/>
    </location>
</feature>
<organism evidence="7 9">
    <name type="scientific">Trichuris suis</name>
    <name type="common">pig whipworm</name>
    <dbReference type="NCBI Taxonomy" id="68888"/>
    <lineage>
        <taxon>Eukaryota</taxon>
        <taxon>Metazoa</taxon>
        <taxon>Ecdysozoa</taxon>
        <taxon>Nematoda</taxon>
        <taxon>Enoplea</taxon>
        <taxon>Dorylaimia</taxon>
        <taxon>Trichinellida</taxon>
        <taxon>Trichuridae</taxon>
        <taxon>Trichuris</taxon>
    </lineage>
</organism>
<dbReference type="Proteomes" id="UP000030764">
    <property type="component" value="Unassembled WGS sequence"/>
</dbReference>
<dbReference type="InterPro" id="IPR014352">
    <property type="entry name" value="FERM/acyl-CoA-bd_prot_sf"/>
</dbReference>
<dbReference type="PANTHER" id="PTHR46079">
    <property type="entry name" value="FERM DOMAIN-CONTAINING PROTEIN 4"/>
    <property type="match status" value="1"/>
</dbReference>
<accession>A0A085LPF7</accession>
<dbReference type="Pfam" id="PF09379">
    <property type="entry name" value="FERM_N"/>
    <property type="match status" value="1"/>
</dbReference>
<evidence type="ECO:0000256" key="3">
    <source>
        <dbReference type="ARBA" id="ARBA00023054"/>
    </source>
</evidence>
<dbReference type="SUPFAM" id="SSF54236">
    <property type="entry name" value="Ubiquitin-like"/>
    <property type="match status" value="1"/>
</dbReference>
<evidence type="ECO:0000313" key="7">
    <source>
        <dbReference type="EMBL" id="KFD46853.1"/>
    </source>
</evidence>
<evidence type="ECO:0000256" key="5">
    <source>
        <dbReference type="SAM" id="MobiDB-lite"/>
    </source>
</evidence>
<dbReference type="PANTHER" id="PTHR46079:SF2">
    <property type="entry name" value="FERM DOMAIN-CONTAINING PROTEIN"/>
    <property type="match status" value="1"/>
</dbReference>
<dbReference type="Pfam" id="PF09380">
    <property type="entry name" value="FERM_C"/>
    <property type="match status" value="1"/>
</dbReference>
<dbReference type="InterPro" id="IPR000299">
    <property type="entry name" value="FERM_domain"/>
</dbReference>
<dbReference type="PROSITE" id="PS00661">
    <property type="entry name" value="FERM_2"/>
    <property type="match status" value="1"/>
</dbReference>
<keyword evidence="3 4" id="KW-0175">Coiled coil</keyword>
<evidence type="ECO:0000313" key="8">
    <source>
        <dbReference type="EMBL" id="KFD60521.1"/>
    </source>
</evidence>
<dbReference type="AlphaFoldDB" id="A0A085LPF7"/>
<dbReference type="SUPFAM" id="SSF47031">
    <property type="entry name" value="Second domain of FERM"/>
    <property type="match status" value="1"/>
</dbReference>
<sequence>MATMKKMCEGRRTQIVLLDDRRLDIAVQTRLSVADLLNIVASHCCLKDPDRQYFGLAFYDDREQLYWLNNERQVLDHEFPKQMSSSGGALILYHRVRYFVDTFLRFSHASSVELLFLQVRSLLYNGIIHADHDTVFHLGALALQAAFGDYRKCGDYVFLAAKFSFQFFSERLTRDEIKKLPLFSQDLLKYYYSITECEDHVIELYKTFTGLTRGNAIVKYLTIVERLETYGMHFYEVRDKSGSPCLLGVSGKGIFQFAPNDRTNAVLSFSWSQLENLYYRDKKFSIEVRDHRRTPLSRRAFVPSSLHILIYICDTPQLCKNLWSLAIAQHQFYLDTKSIVKKDKAVQLKLVNNVLEGLNRLPLNQGELTNNSTSDLGSSVSSQSLRSLHNLCNADEELAKESEYYRQLLNKRQSLELLLREKLKDLKDICVQEGNITGEIPAELYRALAPGEAEPKIRRRVGTSFSIASELVNKLVTIDRIAHLEANVEIKRKIVAGHQKLAGDPTVSSIVRRRRRQDLKQAMQQLQHLEQELQDMYIRAPKYRVGPKPVCVQYSHSPLKGSRIHASNTCGQISTNVVQRLGDAEYNERVIFCRSRDGSLPCSFSRIDNTLISGASGSTGPKSVSIPNSPNLNVRAANQGHLHGCRQPLGGYRPCVSYHSTYRQQNFPTLTSQTTNERGCRLAPLNASLSSSFHSLQSVESSSAFDERDVVAPLRLFAKASPDAGDHHIGSYNVPQQRTSWDHECLEQMNRPALGSTESVNSGLNIHSLPPPPSAVVAVKGLYGRPPLSNNRYMGSLDRRYLKLHSGEKAISCKRGSESNRLPVHTIETLDRSPSRSASHFIPTGSSIETSKPYSTEDFFRYTTRMQSAIPYTSRVSRTSSEGSRLVRSNNGVKPSGDTVPAKPRVQDSSSLQRNQCQKVMTTHDVHNVLSWYDSEGSNGSTSPLKAATVV</sequence>
<dbReference type="Gene3D" id="2.30.29.30">
    <property type="entry name" value="Pleckstrin-homology domain (PH domain)/Phosphotyrosine-binding domain (PTB)"/>
    <property type="match status" value="1"/>
</dbReference>
<dbReference type="InterPro" id="IPR018980">
    <property type="entry name" value="FERM_PH-like_C"/>
</dbReference>
<feature type="compositionally biased region" description="Polar residues" evidence="5">
    <location>
        <begin position="876"/>
        <end position="893"/>
    </location>
</feature>
<keyword evidence="2" id="KW-0963">Cytoplasm</keyword>
<keyword evidence="9" id="KW-1185">Reference proteome</keyword>
<dbReference type="EMBL" id="KL363350">
    <property type="protein sequence ID" value="KFD46853.1"/>
    <property type="molecule type" value="Genomic_DNA"/>
</dbReference>
<dbReference type="InterPro" id="IPR035963">
    <property type="entry name" value="FERM_2"/>
</dbReference>
<dbReference type="SUPFAM" id="SSF50729">
    <property type="entry name" value="PH domain-like"/>
    <property type="match status" value="1"/>
</dbReference>
<dbReference type="InterPro" id="IPR011993">
    <property type="entry name" value="PH-like_dom_sf"/>
</dbReference>
<dbReference type="Gene3D" id="3.10.20.90">
    <property type="entry name" value="Phosphatidylinositol 3-kinase Catalytic Subunit, Chain A, domain 1"/>
    <property type="match status" value="1"/>
</dbReference>
<dbReference type="GO" id="GO:0005737">
    <property type="term" value="C:cytoplasm"/>
    <property type="evidence" value="ECO:0007669"/>
    <property type="project" value="UniProtKB-SubCell"/>
</dbReference>
<dbReference type="InterPro" id="IPR018979">
    <property type="entry name" value="FERM_N"/>
</dbReference>
<protein>
    <recommendedName>
        <fullName evidence="6">FERM domain-containing protein</fullName>
    </recommendedName>
</protein>
<name>A0A085LPF7_9BILA</name>
<dbReference type="InterPro" id="IPR021774">
    <property type="entry name" value="CUPID"/>
</dbReference>
<evidence type="ECO:0000256" key="4">
    <source>
        <dbReference type="SAM" id="Coils"/>
    </source>
</evidence>
<evidence type="ECO:0000313" key="9">
    <source>
        <dbReference type="Proteomes" id="UP000030764"/>
    </source>
</evidence>
<reference evidence="7 9" key="1">
    <citation type="journal article" date="2014" name="Nat. Genet.">
        <title>Genome and transcriptome of the porcine whipworm Trichuris suis.</title>
        <authorList>
            <person name="Jex A.R."/>
            <person name="Nejsum P."/>
            <person name="Schwarz E.M."/>
            <person name="Hu L."/>
            <person name="Young N.D."/>
            <person name="Hall R.S."/>
            <person name="Korhonen P.K."/>
            <person name="Liao S."/>
            <person name="Thamsborg S."/>
            <person name="Xia J."/>
            <person name="Xu P."/>
            <person name="Wang S."/>
            <person name="Scheerlinck J.P."/>
            <person name="Hofmann A."/>
            <person name="Sternberg P.W."/>
            <person name="Wang J."/>
            <person name="Gasser R.B."/>
        </authorList>
    </citation>
    <scope>NUCLEOTIDE SEQUENCE [LARGE SCALE GENOMIC DNA]</scope>
    <source>
        <strain evidence="8">DCEP-RM93F</strain>
        <strain evidence="7">DCEP-RM93M</strain>
    </source>
</reference>
<dbReference type="SMART" id="SM00295">
    <property type="entry name" value="B41"/>
    <property type="match status" value="1"/>
</dbReference>
<dbReference type="Gene3D" id="1.20.80.10">
    <property type="match status" value="1"/>
</dbReference>
<feature type="region of interest" description="Disordered" evidence="5">
    <location>
        <begin position="876"/>
        <end position="914"/>
    </location>
</feature>
<dbReference type="PROSITE" id="PS50057">
    <property type="entry name" value="FERM_3"/>
    <property type="match status" value="1"/>
</dbReference>
<dbReference type="CDD" id="cd17103">
    <property type="entry name" value="FERM_F1_FRMD4"/>
    <property type="match status" value="1"/>
</dbReference>
<dbReference type="InterPro" id="IPR029071">
    <property type="entry name" value="Ubiquitin-like_domsf"/>
</dbReference>
<dbReference type="SMART" id="SM01196">
    <property type="entry name" value="FERM_C"/>
    <property type="match status" value="1"/>
</dbReference>
<dbReference type="GO" id="GO:0090162">
    <property type="term" value="P:establishment of epithelial cell polarity"/>
    <property type="evidence" value="ECO:0007669"/>
    <property type="project" value="InterPro"/>
</dbReference>
<dbReference type="InterPro" id="IPR047176">
    <property type="entry name" value="FRMD4A/B"/>
</dbReference>
<evidence type="ECO:0000256" key="2">
    <source>
        <dbReference type="ARBA" id="ARBA00022490"/>
    </source>
</evidence>
<dbReference type="EMBL" id="KL367663">
    <property type="protein sequence ID" value="KFD60521.1"/>
    <property type="molecule type" value="Genomic_DNA"/>
</dbReference>
<dbReference type="Pfam" id="PF00373">
    <property type="entry name" value="FERM_M"/>
    <property type="match status" value="1"/>
</dbReference>
<feature type="domain" description="FERM" evidence="6">
    <location>
        <begin position="11"/>
        <end position="337"/>
    </location>
</feature>
<dbReference type="CDD" id="cd14473">
    <property type="entry name" value="FERM_B-lobe"/>
    <property type="match status" value="1"/>
</dbReference>
<dbReference type="InterPro" id="IPR019748">
    <property type="entry name" value="FERM_central"/>
</dbReference>
<evidence type="ECO:0000259" key="6">
    <source>
        <dbReference type="PROSITE" id="PS50057"/>
    </source>
</evidence>
<proteinExistence type="predicted"/>